<dbReference type="Pfam" id="PF00440">
    <property type="entry name" value="TetR_N"/>
    <property type="match status" value="1"/>
</dbReference>
<dbReference type="InterPro" id="IPR001647">
    <property type="entry name" value="HTH_TetR"/>
</dbReference>
<dbReference type="RefSeq" id="WP_013688451.1">
    <property type="nucleotide sequence ID" value="NC_015321.1"/>
</dbReference>
<accession>F2IFH4</accession>
<feature type="DNA-binding region" description="H-T-H motif" evidence="2">
    <location>
        <begin position="30"/>
        <end position="49"/>
    </location>
</feature>
<dbReference type="PRINTS" id="PR00455">
    <property type="entry name" value="HTHTETR"/>
</dbReference>
<dbReference type="InterPro" id="IPR009057">
    <property type="entry name" value="Homeodomain-like_sf"/>
</dbReference>
<dbReference type="InterPro" id="IPR013570">
    <property type="entry name" value="Tscrpt_reg_YsiA_C"/>
</dbReference>
<dbReference type="Pfam" id="PF08359">
    <property type="entry name" value="TetR_C_4"/>
    <property type="match status" value="1"/>
</dbReference>
<dbReference type="OrthoDB" id="9798857at2"/>
<dbReference type="eggNOG" id="COG1309">
    <property type="taxonomic scope" value="Bacteria"/>
</dbReference>
<keyword evidence="5" id="KW-1185">Reference proteome</keyword>
<reference evidence="5" key="2">
    <citation type="submission" date="2011-02" db="EMBL/GenBank/DDBJ databases">
        <title>The complete genome of Fluviicola taffensis DSM 16823.</title>
        <authorList>
            <consortium name="US DOE Joint Genome Institute (JGI-PGF)"/>
            <person name="Lucas S."/>
            <person name="Copeland A."/>
            <person name="Lapidus A."/>
            <person name="Bruce D."/>
            <person name="Goodwin L."/>
            <person name="Pitluck S."/>
            <person name="Kyrpides N."/>
            <person name="Mavromatis K."/>
            <person name="Ivanova N."/>
            <person name="Mikhailova N."/>
            <person name="Pagani I."/>
            <person name="Chertkov O."/>
            <person name="Detter J.C."/>
            <person name="Han C."/>
            <person name="Tapia R."/>
            <person name="Land M."/>
            <person name="Hauser L."/>
            <person name="Markowitz V."/>
            <person name="Cheng J.-F."/>
            <person name="Hugenholtz P."/>
            <person name="Woyke T."/>
            <person name="Wu D."/>
            <person name="Tindall B."/>
            <person name="Pomrenke H.G."/>
            <person name="Brambilla E."/>
            <person name="Klenk H.-P."/>
            <person name="Eisen J.A."/>
        </authorList>
    </citation>
    <scope>NUCLEOTIDE SEQUENCE [LARGE SCALE GENOMIC DNA]</scope>
    <source>
        <strain evidence="5">DSM 16823 / RW262 / RW262</strain>
    </source>
</reference>
<dbReference type="Gene3D" id="1.10.357.10">
    <property type="entry name" value="Tetracycline Repressor, domain 2"/>
    <property type="match status" value="1"/>
</dbReference>
<dbReference type="SUPFAM" id="SSF46689">
    <property type="entry name" value="Homeodomain-like"/>
    <property type="match status" value="1"/>
</dbReference>
<name>F2IFH4_FLUTR</name>
<organism evidence="4 5">
    <name type="scientific">Fluviicola taffensis (strain DSM 16823 / NCIMB 13979 / RW262)</name>
    <dbReference type="NCBI Taxonomy" id="755732"/>
    <lineage>
        <taxon>Bacteria</taxon>
        <taxon>Pseudomonadati</taxon>
        <taxon>Bacteroidota</taxon>
        <taxon>Flavobacteriia</taxon>
        <taxon>Flavobacteriales</taxon>
        <taxon>Crocinitomicaceae</taxon>
        <taxon>Fluviicola</taxon>
    </lineage>
</organism>
<evidence type="ECO:0000259" key="3">
    <source>
        <dbReference type="PROSITE" id="PS50977"/>
    </source>
</evidence>
<evidence type="ECO:0000256" key="2">
    <source>
        <dbReference type="PROSITE-ProRule" id="PRU00335"/>
    </source>
</evidence>
<evidence type="ECO:0000313" key="5">
    <source>
        <dbReference type="Proteomes" id="UP000007463"/>
    </source>
</evidence>
<protein>
    <submittedName>
        <fullName evidence="4">Transcriptional regulator, TetR family</fullName>
    </submittedName>
</protein>
<reference evidence="4 5" key="1">
    <citation type="journal article" date="2011" name="Stand. Genomic Sci.">
        <title>Complete genome sequence of the gliding freshwater bacterium Fluviicola taffensis type strain (RW262).</title>
        <authorList>
            <person name="Woyke T."/>
            <person name="Chertkov O."/>
            <person name="Lapidus A."/>
            <person name="Nolan M."/>
            <person name="Lucas S."/>
            <person name="Del Rio T.G."/>
            <person name="Tice H."/>
            <person name="Cheng J.F."/>
            <person name="Tapia R."/>
            <person name="Han C."/>
            <person name="Goodwin L."/>
            <person name="Pitluck S."/>
            <person name="Liolios K."/>
            <person name="Pagani I."/>
            <person name="Ivanova N."/>
            <person name="Huntemann M."/>
            <person name="Mavromatis K."/>
            <person name="Mikhailova N."/>
            <person name="Pati A."/>
            <person name="Chen A."/>
            <person name="Palaniappan K."/>
            <person name="Land M."/>
            <person name="Hauser L."/>
            <person name="Brambilla E.M."/>
            <person name="Rohde M."/>
            <person name="Mwirichia R."/>
            <person name="Sikorski J."/>
            <person name="Tindall B.J."/>
            <person name="Goker M."/>
            <person name="Bristow J."/>
            <person name="Eisen J.A."/>
            <person name="Markowitz V."/>
            <person name="Hugenholtz P."/>
            <person name="Klenk H.P."/>
            <person name="Kyrpides N.C."/>
        </authorList>
    </citation>
    <scope>NUCLEOTIDE SEQUENCE [LARGE SCALE GENOMIC DNA]</scope>
    <source>
        <strain evidence="5">DSM 16823 / RW262 / RW262</strain>
    </source>
</reference>
<dbReference type="AlphaFoldDB" id="F2IFH4"/>
<dbReference type="Proteomes" id="UP000007463">
    <property type="component" value="Chromosome"/>
</dbReference>
<evidence type="ECO:0000256" key="1">
    <source>
        <dbReference type="ARBA" id="ARBA00023125"/>
    </source>
</evidence>
<dbReference type="PROSITE" id="PS50977">
    <property type="entry name" value="HTH_TETR_2"/>
    <property type="match status" value="1"/>
</dbReference>
<sequence length="197" mass="22729" precursor="true">MTTETISDRQLEIIEAAGKILTASGISGLTIKNLAKEMKFSESAIYRHFTSKEEIIIALLVYLAQSMDERYTNAIKNEQSPEEKFTTLFQNQFSFFKKHPHFVVAVFSDGLMEESERINETILKIMQVKMKHLIPIIIEGQQKSIFTNSITSDELIHIVMGTFRLQMYKWRVANFQFDIIRNGDNMIQAVLTLIKSK</sequence>
<dbReference type="GO" id="GO:0003677">
    <property type="term" value="F:DNA binding"/>
    <property type="evidence" value="ECO:0007669"/>
    <property type="project" value="UniProtKB-UniRule"/>
</dbReference>
<feature type="domain" description="HTH tetR-type" evidence="3">
    <location>
        <begin position="7"/>
        <end position="67"/>
    </location>
</feature>
<keyword evidence="1 2" id="KW-0238">DNA-binding</keyword>
<dbReference type="STRING" id="755732.Fluta_3720"/>
<dbReference type="PANTHER" id="PTHR43479:SF11">
    <property type="entry name" value="ACREF_ENVCD OPERON REPRESSOR-RELATED"/>
    <property type="match status" value="1"/>
</dbReference>
<dbReference type="KEGG" id="fte:Fluta_3720"/>
<dbReference type="InterPro" id="IPR036271">
    <property type="entry name" value="Tet_transcr_reg_TetR-rel_C_sf"/>
</dbReference>
<dbReference type="SUPFAM" id="SSF48498">
    <property type="entry name" value="Tetracyclin repressor-like, C-terminal domain"/>
    <property type="match status" value="1"/>
</dbReference>
<dbReference type="EMBL" id="CP002542">
    <property type="protein sequence ID" value="AEA45688.1"/>
    <property type="molecule type" value="Genomic_DNA"/>
</dbReference>
<dbReference type="PANTHER" id="PTHR43479">
    <property type="entry name" value="ACREF/ENVCD OPERON REPRESSOR-RELATED"/>
    <property type="match status" value="1"/>
</dbReference>
<dbReference type="HOGENOM" id="CLU_069356_12_3_10"/>
<proteinExistence type="predicted"/>
<evidence type="ECO:0000313" key="4">
    <source>
        <dbReference type="EMBL" id="AEA45688.1"/>
    </source>
</evidence>
<dbReference type="InterPro" id="IPR050624">
    <property type="entry name" value="HTH-type_Tx_Regulator"/>
</dbReference>
<gene>
    <name evidence="4" type="ordered locus">Fluta_3720</name>
</gene>